<evidence type="ECO:0000256" key="1">
    <source>
        <dbReference type="SAM" id="MobiDB-lite"/>
    </source>
</evidence>
<protein>
    <submittedName>
        <fullName evidence="2">Uncharacterized protein</fullName>
    </submittedName>
</protein>
<evidence type="ECO:0000313" key="2">
    <source>
        <dbReference type="EMBL" id="KAF7269115.1"/>
    </source>
</evidence>
<comment type="caution">
    <text evidence="2">The sequence shown here is derived from an EMBL/GenBank/DDBJ whole genome shotgun (WGS) entry which is preliminary data.</text>
</comment>
<reference evidence="2" key="1">
    <citation type="submission" date="2020-08" db="EMBL/GenBank/DDBJ databases">
        <title>Genome sequencing and assembly of the red palm weevil Rhynchophorus ferrugineus.</title>
        <authorList>
            <person name="Dias G.B."/>
            <person name="Bergman C.M."/>
            <person name="Manee M."/>
        </authorList>
    </citation>
    <scope>NUCLEOTIDE SEQUENCE</scope>
    <source>
        <strain evidence="2">AA-2017</strain>
        <tissue evidence="2">Whole larva</tissue>
    </source>
</reference>
<dbReference type="AlphaFoldDB" id="A0A834M785"/>
<feature type="region of interest" description="Disordered" evidence="1">
    <location>
        <begin position="27"/>
        <end position="72"/>
    </location>
</feature>
<sequence>MRVFRDDVLQAVMMNINHIDNYLESSCPGPRHSVSEPSSSCRTSPDDEPARTSPKNQRTGRIRDDPLTYDAD</sequence>
<gene>
    <name evidence="2" type="ORF">GWI33_017864</name>
</gene>
<name>A0A834M785_RHYFE</name>
<proteinExistence type="predicted"/>
<dbReference type="Proteomes" id="UP000625711">
    <property type="component" value="Unassembled WGS sequence"/>
</dbReference>
<dbReference type="EMBL" id="JAACXV010014261">
    <property type="protein sequence ID" value="KAF7269115.1"/>
    <property type="molecule type" value="Genomic_DNA"/>
</dbReference>
<accession>A0A834M785</accession>
<evidence type="ECO:0000313" key="3">
    <source>
        <dbReference type="Proteomes" id="UP000625711"/>
    </source>
</evidence>
<keyword evidence="3" id="KW-1185">Reference proteome</keyword>
<organism evidence="2 3">
    <name type="scientific">Rhynchophorus ferrugineus</name>
    <name type="common">Red palm weevil</name>
    <name type="synonym">Curculio ferrugineus</name>
    <dbReference type="NCBI Taxonomy" id="354439"/>
    <lineage>
        <taxon>Eukaryota</taxon>
        <taxon>Metazoa</taxon>
        <taxon>Ecdysozoa</taxon>
        <taxon>Arthropoda</taxon>
        <taxon>Hexapoda</taxon>
        <taxon>Insecta</taxon>
        <taxon>Pterygota</taxon>
        <taxon>Neoptera</taxon>
        <taxon>Endopterygota</taxon>
        <taxon>Coleoptera</taxon>
        <taxon>Polyphaga</taxon>
        <taxon>Cucujiformia</taxon>
        <taxon>Curculionidae</taxon>
        <taxon>Dryophthorinae</taxon>
        <taxon>Rhynchophorus</taxon>
    </lineage>
</organism>